<proteinExistence type="inferred from homology"/>
<dbReference type="PANTHER" id="PTHR40980:SF4">
    <property type="entry name" value="TONB-DEPENDENT RECEPTOR-LIKE BETA-BARREL DOMAIN-CONTAINING PROTEIN"/>
    <property type="match status" value="1"/>
</dbReference>
<keyword evidence="4" id="KW-0998">Cell outer membrane</keyword>
<feature type="region of interest" description="Disordered" evidence="5">
    <location>
        <begin position="262"/>
        <end position="293"/>
    </location>
</feature>
<dbReference type="AlphaFoldDB" id="A0A4Y9T3M0"/>
<evidence type="ECO:0000259" key="7">
    <source>
        <dbReference type="Pfam" id="PF07715"/>
    </source>
</evidence>
<comment type="similarity">
    <text evidence="2">Belongs to the TonB-dependent receptor family.</text>
</comment>
<sequence length="833" mass="90683">MNRITSNTSPVLTSSGPGFTRKALPALLLSCFAAQPLFAQTAAPSVSAPSQATAPARAGAPAPATPSISKTGDAAKAADASKGATTGQPDSQAGATDEMATVEVVASRPTNKVDRDVYDLKNDISLSNASAADVLNNVPSVTVDQDGSVALRGNQNVQIMVNGKRDAQFQGQNRGDALNSFPAENIESIEVINVPGAEFGNEGGSGPIINLVLKRNRKPGSRASLSANKATADRYNAFANGEYAAGPYSISGNIGVRKNVRTNRRDTEREDLDPQNGDVIGGSHTQGDGRSPSQAVTLASTLTYNVGERDQAGATVSYSKMQNESDNVSSTLRFGRGMVPTADFNSYSKSRSPAENFGLGASYLHRSGEPGEELKFDARYTGQKNNSDSDVIYDYRLLPTRVTANNHRATDRDNRILDLTTDYQRVVWETWLLKAGAKLADSRNSNATDYRAVNPVTGAYEPVPSRISDFETNDRNVAIYGILSTKLLDDLQLQAGMRGEYTEMDVRQPLLNQEYKYHYMNWLPSLYATYGFGDTAQLQLRASRRIARPNERDLNPNLVYLSDFRASQGNANLEPVNNDLYELAYRDRFFGVDSSFTLFKRRESPLIGYRSYPLVSDPNVLVTSPINFGANDSTGVDLNFNVRKLFLQGLSANLGATIGNEKRARVFNLSNNLIVEQSNRRENAKLRLAYQFDAESLQVNVRHNGATLNGQGINKAFTLTDFTWQHRMSPRMSLNLNVNNVFGTGNTGSFTENEVLRVHNLAYNQPRIFSFGLRYQWGGVSGDERIRNGGMRKGEKIFRDGKDGESGGFRIRDKGGDGGNGGGFDRGGGGHGF</sequence>
<dbReference type="Gene3D" id="2.40.170.20">
    <property type="entry name" value="TonB-dependent receptor, beta-barrel domain"/>
    <property type="match status" value="1"/>
</dbReference>
<evidence type="ECO:0000256" key="5">
    <source>
        <dbReference type="SAM" id="MobiDB-lite"/>
    </source>
</evidence>
<keyword evidence="3" id="KW-0472">Membrane</keyword>
<evidence type="ECO:0000256" key="3">
    <source>
        <dbReference type="ARBA" id="ARBA00023136"/>
    </source>
</evidence>
<dbReference type="InterPro" id="IPR037066">
    <property type="entry name" value="Plug_dom_sf"/>
</dbReference>
<evidence type="ECO:0008006" key="11">
    <source>
        <dbReference type="Google" id="ProtNLM"/>
    </source>
</evidence>
<feature type="compositionally biased region" description="Low complexity" evidence="5">
    <location>
        <begin position="47"/>
        <end position="87"/>
    </location>
</feature>
<feature type="compositionally biased region" description="Gly residues" evidence="5">
    <location>
        <begin position="817"/>
        <end position="833"/>
    </location>
</feature>
<evidence type="ECO:0000313" key="9">
    <source>
        <dbReference type="EMBL" id="TFW31644.1"/>
    </source>
</evidence>
<dbReference type="InterPro" id="IPR012910">
    <property type="entry name" value="Plug_dom"/>
</dbReference>
<dbReference type="InterPro" id="IPR041700">
    <property type="entry name" value="OMP_b-brl_3"/>
</dbReference>
<dbReference type="OrthoDB" id="910296at2"/>
<evidence type="ECO:0000259" key="8">
    <source>
        <dbReference type="Pfam" id="PF14905"/>
    </source>
</evidence>
<feature type="region of interest" description="Disordered" evidence="5">
    <location>
        <begin position="42"/>
        <end position="107"/>
    </location>
</feature>
<dbReference type="InterPro" id="IPR036942">
    <property type="entry name" value="Beta-barrel_TonB_sf"/>
</dbReference>
<dbReference type="Gene3D" id="2.170.130.10">
    <property type="entry name" value="TonB-dependent receptor, plug domain"/>
    <property type="match status" value="1"/>
</dbReference>
<gene>
    <name evidence="9" type="ORF">E4O92_13010</name>
</gene>
<accession>A0A4Y9T3M0</accession>
<keyword evidence="6" id="KW-0732">Signal</keyword>
<feature type="chain" id="PRO_5021497984" description="TonB-dependent receptor" evidence="6">
    <location>
        <begin position="40"/>
        <end position="833"/>
    </location>
</feature>
<feature type="signal peptide" evidence="6">
    <location>
        <begin position="1"/>
        <end position="39"/>
    </location>
</feature>
<dbReference type="SUPFAM" id="SSF56935">
    <property type="entry name" value="Porins"/>
    <property type="match status" value="1"/>
</dbReference>
<dbReference type="RefSeq" id="WP_135190204.1">
    <property type="nucleotide sequence ID" value="NZ_SPUM01000085.1"/>
</dbReference>
<dbReference type="Pfam" id="PF07715">
    <property type="entry name" value="Plug"/>
    <property type="match status" value="1"/>
</dbReference>
<evidence type="ECO:0000256" key="6">
    <source>
        <dbReference type="SAM" id="SignalP"/>
    </source>
</evidence>
<feature type="region of interest" description="Disordered" evidence="5">
    <location>
        <begin position="794"/>
        <end position="833"/>
    </location>
</feature>
<keyword evidence="10" id="KW-1185">Reference proteome</keyword>
<dbReference type="GO" id="GO:0009279">
    <property type="term" value="C:cell outer membrane"/>
    <property type="evidence" value="ECO:0007669"/>
    <property type="project" value="UniProtKB-SubCell"/>
</dbReference>
<feature type="domain" description="Outer membrane protein beta-barrel" evidence="8">
    <location>
        <begin position="366"/>
        <end position="775"/>
    </location>
</feature>
<organism evidence="9 10">
    <name type="scientific">Massilia horti</name>
    <dbReference type="NCBI Taxonomy" id="2562153"/>
    <lineage>
        <taxon>Bacteria</taxon>
        <taxon>Pseudomonadati</taxon>
        <taxon>Pseudomonadota</taxon>
        <taxon>Betaproteobacteria</taxon>
        <taxon>Burkholderiales</taxon>
        <taxon>Oxalobacteraceae</taxon>
        <taxon>Telluria group</taxon>
        <taxon>Massilia</taxon>
    </lineage>
</organism>
<evidence type="ECO:0000256" key="1">
    <source>
        <dbReference type="ARBA" id="ARBA00004442"/>
    </source>
</evidence>
<feature type="domain" description="TonB-dependent receptor plug" evidence="7">
    <location>
        <begin position="127"/>
        <end position="205"/>
    </location>
</feature>
<comment type="subcellular location">
    <subcellularLocation>
        <location evidence="1">Cell outer membrane</location>
    </subcellularLocation>
</comment>
<dbReference type="Pfam" id="PF14905">
    <property type="entry name" value="OMP_b-brl_3"/>
    <property type="match status" value="1"/>
</dbReference>
<evidence type="ECO:0000256" key="4">
    <source>
        <dbReference type="ARBA" id="ARBA00023237"/>
    </source>
</evidence>
<dbReference type="EMBL" id="SPUM01000085">
    <property type="protein sequence ID" value="TFW31644.1"/>
    <property type="molecule type" value="Genomic_DNA"/>
</dbReference>
<feature type="compositionally biased region" description="Polar residues" evidence="5">
    <location>
        <begin position="283"/>
        <end position="293"/>
    </location>
</feature>
<feature type="compositionally biased region" description="Basic and acidic residues" evidence="5">
    <location>
        <begin position="794"/>
        <end position="816"/>
    </location>
</feature>
<comment type="caution">
    <text evidence="9">The sequence shown here is derived from an EMBL/GenBank/DDBJ whole genome shotgun (WGS) entry which is preliminary data.</text>
</comment>
<dbReference type="PANTHER" id="PTHR40980">
    <property type="entry name" value="PLUG DOMAIN-CONTAINING PROTEIN"/>
    <property type="match status" value="1"/>
</dbReference>
<name>A0A4Y9T3M0_9BURK</name>
<evidence type="ECO:0000313" key="10">
    <source>
        <dbReference type="Proteomes" id="UP000297258"/>
    </source>
</evidence>
<evidence type="ECO:0000256" key="2">
    <source>
        <dbReference type="ARBA" id="ARBA00009810"/>
    </source>
</evidence>
<protein>
    <recommendedName>
        <fullName evidence="11">TonB-dependent receptor</fullName>
    </recommendedName>
</protein>
<reference evidence="9 10" key="1">
    <citation type="submission" date="2019-03" db="EMBL/GenBank/DDBJ databases">
        <title>Draft genome of Massilia hortus sp. nov., a novel bacterial species of the Oxalobacteraceae family.</title>
        <authorList>
            <person name="Peta V."/>
            <person name="Raths R."/>
            <person name="Bucking H."/>
        </authorList>
    </citation>
    <scope>NUCLEOTIDE SEQUENCE [LARGE SCALE GENOMIC DNA]</scope>
    <source>
        <strain evidence="9 10">ONC3</strain>
    </source>
</reference>
<dbReference type="Proteomes" id="UP000297258">
    <property type="component" value="Unassembled WGS sequence"/>
</dbReference>